<dbReference type="Pfam" id="PF13505">
    <property type="entry name" value="OMP_b-brl"/>
    <property type="match status" value="1"/>
</dbReference>
<dbReference type="EMBL" id="CP013244">
    <property type="protein sequence ID" value="ANP45174.1"/>
    <property type="molecule type" value="Genomic_DNA"/>
</dbReference>
<dbReference type="InterPro" id="IPR011250">
    <property type="entry name" value="OMP/PagP_B-barrel"/>
</dbReference>
<dbReference type="Proteomes" id="UP000092498">
    <property type="component" value="Chromosome"/>
</dbReference>
<evidence type="ECO:0000259" key="3">
    <source>
        <dbReference type="Pfam" id="PF13505"/>
    </source>
</evidence>
<reference evidence="4 5" key="1">
    <citation type="submission" date="2015-11" db="EMBL/GenBank/DDBJ databases">
        <title>Whole-Genome Sequence of Candidatus Oderbacter manganicum from the National Park Lower Oder Valley, Germany.</title>
        <authorList>
            <person name="Braun B."/>
            <person name="Liere K."/>
            <person name="Szewzyk U."/>
        </authorList>
    </citation>
    <scope>NUCLEOTIDE SEQUENCE [LARGE SCALE GENOMIC DNA]</scope>
    <source>
        <strain evidence="4 5">OTSz_A_272</strain>
    </source>
</reference>
<dbReference type="InterPro" id="IPR027385">
    <property type="entry name" value="Beta-barrel_OMP"/>
</dbReference>
<evidence type="ECO:0000313" key="5">
    <source>
        <dbReference type="Proteomes" id="UP000092498"/>
    </source>
</evidence>
<feature type="signal peptide" evidence="2">
    <location>
        <begin position="1"/>
        <end position="23"/>
    </location>
</feature>
<keyword evidence="5" id="KW-1185">Reference proteome</keyword>
<name>A0A1B1AF52_9PROT</name>
<sequence length="191" mass="19843">MKKKLALAAMTMLGGMVATPALAQDNDTSGFYAGAGINLYFIDKDDAADGMGIEFEDQPSPGAFVGRVGYAFNEYFAVEVEAGIGGADSEFEGPGIEGDIGAESPAAAHIVVSYPFGSGSGYILGRAGYSTVTIEREMNGIDYEDLELSGASFGVGAGIRAGQWDFRGEYNVLSGGDANSGVLGFFALRHF</sequence>
<dbReference type="SUPFAM" id="SSF56925">
    <property type="entry name" value="OMPA-like"/>
    <property type="match status" value="1"/>
</dbReference>
<keyword evidence="1 2" id="KW-0732">Signal</keyword>
<feature type="chain" id="PRO_5008518689" description="Outer membrane protein beta-barrel domain-containing protein" evidence="2">
    <location>
        <begin position="24"/>
        <end position="191"/>
    </location>
</feature>
<dbReference type="KEGG" id="cbot:ATE48_04210"/>
<feature type="domain" description="Outer membrane protein beta-barrel" evidence="3">
    <location>
        <begin position="13"/>
        <end position="179"/>
    </location>
</feature>
<evidence type="ECO:0000313" key="4">
    <source>
        <dbReference type="EMBL" id="ANP45174.1"/>
    </source>
</evidence>
<organism evidence="4 5">
    <name type="scientific">Candidatus Viadribacter manganicus</name>
    <dbReference type="NCBI Taxonomy" id="1759059"/>
    <lineage>
        <taxon>Bacteria</taxon>
        <taxon>Pseudomonadati</taxon>
        <taxon>Pseudomonadota</taxon>
        <taxon>Alphaproteobacteria</taxon>
        <taxon>Hyphomonadales</taxon>
        <taxon>Hyphomonadaceae</taxon>
        <taxon>Candidatus Viadribacter</taxon>
    </lineage>
</organism>
<dbReference type="InParanoid" id="A0A1B1AF52"/>
<dbReference type="OrthoDB" id="7173051at2"/>
<dbReference type="AlphaFoldDB" id="A0A1B1AF52"/>
<dbReference type="Gene3D" id="2.40.160.20">
    <property type="match status" value="1"/>
</dbReference>
<dbReference type="RefSeq" id="WP_066768109.1">
    <property type="nucleotide sequence ID" value="NZ_CP013244.1"/>
</dbReference>
<proteinExistence type="predicted"/>
<accession>A0A1B1AF52</accession>
<evidence type="ECO:0000256" key="1">
    <source>
        <dbReference type="ARBA" id="ARBA00022729"/>
    </source>
</evidence>
<gene>
    <name evidence="4" type="ORF">ATE48_04210</name>
</gene>
<evidence type="ECO:0000256" key="2">
    <source>
        <dbReference type="SAM" id="SignalP"/>
    </source>
</evidence>
<protein>
    <recommendedName>
        <fullName evidence="3">Outer membrane protein beta-barrel domain-containing protein</fullName>
    </recommendedName>
</protein>